<evidence type="ECO:0008006" key="3">
    <source>
        <dbReference type="Google" id="ProtNLM"/>
    </source>
</evidence>
<dbReference type="SUPFAM" id="SSF52047">
    <property type="entry name" value="RNI-like"/>
    <property type="match status" value="1"/>
</dbReference>
<accession>A0A9P3GG91</accession>
<proteinExistence type="predicted"/>
<dbReference type="Proteomes" id="UP000703269">
    <property type="component" value="Unassembled WGS sequence"/>
</dbReference>
<dbReference type="Gene3D" id="3.80.10.10">
    <property type="entry name" value="Ribonuclease Inhibitor"/>
    <property type="match status" value="1"/>
</dbReference>
<name>A0A9P3GG91_9APHY</name>
<keyword evidence="2" id="KW-1185">Reference proteome</keyword>
<dbReference type="OrthoDB" id="2746154at2759"/>
<protein>
    <recommendedName>
        <fullName evidence="3">F-box domain-containing protein</fullName>
    </recommendedName>
</protein>
<dbReference type="InterPro" id="IPR032675">
    <property type="entry name" value="LRR_dom_sf"/>
</dbReference>
<evidence type="ECO:0000313" key="1">
    <source>
        <dbReference type="EMBL" id="GJE94370.1"/>
    </source>
</evidence>
<dbReference type="AlphaFoldDB" id="A0A9P3GG91"/>
<gene>
    <name evidence="1" type="ORF">PsYK624_105390</name>
</gene>
<organism evidence="1 2">
    <name type="scientific">Phanerochaete sordida</name>
    <dbReference type="NCBI Taxonomy" id="48140"/>
    <lineage>
        <taxon>Eukaryota</taxon>
        <taxon>Fungi</taxon>
        <taxon>Dikarya</taxon>
        <taxon>Basidiomycota</taxon>
        <taxon>Agaricomycotina</taxon>
        <taxon>Agaricomycetes</taxon>
        <taxon>Polyporales</taxon>
        <taxon>Phanerochaetaceae</taxon>
        <taxon>Phanerochaete</taxon>
    </lineage>
</organism>
<comment type="caution">
    <text evidence="1">The sequence shown here is derived from an EMBL/GenBank/DDBJ whole genome shotgun (WGS) entry which is preliminary data.</text>
</comment>
<dbReference type="EMBL" id="BPQB01000039">
    <property type="protein sequence ID" value="GJE94370.1"/>
    <property type="molecule type" value="Genomic_DNA"/>
</dbReference>
<evidence type="ECO:0000313" key="2">
    <source>
        <dbReference type="Proteomes" id="UP000703269"/>
    </source>
</evidence>
<sequence>MDAVSDRERTYHWHGADDMSAYIAAALTCKLFYEPAMDCLWEILPSLTFLMTTLPRDAWSGTPKWYHDFVSDINAKVARGQTNRVNQVLLREPARDEWARFFAHARRVRYLTLVDSAAESTSLPNTLRAIVNAVRSDKAPFPMLRHLDLSLEVHAEDLPYLTILFSLSPSLEEFTMTWRDTPLKETLLASLIGMRPAISSLKLFSWHPSSPEDSLIMKFTKLRKFSVSQSLRADTLYRLSSFDTLQVLDVNFSGSQSLSYHIDDIIRPHDAFPNLTDLKLGLVEDADTIVPFLSRMSCHRLRRLELAFLQSDRVISGKFNRILETIARFPALSRLSLRQTSGEPDDLPSNSTCSIRPLFRLRHLERLSVRSTLLRSSFTDDAIAEFGRAWPRLVTLSYERSFQDDGVRPLPTLRVLPLCATHLPNLRWLALELDAIEVPAPLPAPLSQTPTTMVLDDSVVDYEDFARIAEYIASVYPRADVLVNAAPEETVDTMFWTNVGSVVPVIGKLREENRRLKAALGEEKEI</sequence>
<reference evidence="1 2" key="1">
    <citation type="submission" date="2021-08" db="EMBL/GenBank/DDBJ databases">
        <title>Draft Genome Sequence of Phanerochaete sordida strain YK-624.</title>
        <authorList>
            <person name="Mori T."/>
            <person name="Dohra H."/>
            <person name="Suzuki T."/>
            <person name="Kawagishi H."/>
            <person name="Hirai H."/>
        </authorList>
    </citation>
    <scope>NUCLEOTIDE SEQUENCE [LARGE SCALE GENOMIC DNA]</scope>
    <source>
        <strain evidence="1 2">YK-624</strain>
    </source>
</reference>